<reference evidence="2 3" key="1">
    <citation type="submission" date="2020-03" db="EMBL/GenBank/DDBJ databases">
        <title>Sequencing the genomes of 1000 actinobacteria strains.</title>
        <authorList>
            <person name="Klenk H.-P."/>
        </authorList>
    </citation>
    <scope>NUCLEOTIDE SEQUENCE [LARGE SCALE GENOMIC DNA]</scope>
    <source>
        <strain evidence="2 3">DSM 45685</strain>
    </source>
</reference>
<sequence length="167" mass="17572">MRRLVVALLAGGAVTVAGCSAPSAPEITFYADGESATAEALSYCDAKLTSCETGGEPANLRVREGKPVQVSLPSDVSSTPWALNVQFLGADGKPRPVRQQVFTDGKQHAYTVVPDSPGDQLLVVEVQQLGAAYAADEQGNPIVDENGQPQLVVRGVWSLQIEPAGRR</sequence>
<evidence type="ECO:0000313" key="2">
    <source>
        <dbReference type="EMBL" id="NIJ10318.1"/>
    </source>
</evidence>
<dbReference type="Proteomes" id="UP000545493">
    <property type="component" value="Unassembled WGS sequence"/>
</dbReference>
<dbReference type="Pfam" id="PF10969">
    <property type="entry name" value="DUF2771"/>
    <property type="match status" value="1"/>
</dbReference>
<feature type="chain" id="PRO_5039016119" description="DUF2771 family protein" evidence="1">
    <location>
        <begin position="20"/>
        <end position="167"/>
    </location>
</feature>
<feature type="signal peptide" evidence="1">
    <location>
        <begin position="1"/>
        <end position="19"/>
    </location>
</feature>
<keyword evidence="3" id="KW-1185">Reference proteome</keyword>
<keyword evidence="1" id="KW-0732">Signal</keyword>
<dbReference type="AlphaFoldDB" id="A0A7X5UMF5"/>
<dbReference type="RefSeq" id="WP_167166353.1">
    <property type="nucleotide sequence ID" value="NZ_JAAOYM010000001.1"/>
</dbReference>
<gene>
    <name evidence="2" type="ORF">FHU38_000662</name>
</gene>
<dbReference type="InterPro" id="IPR024495">
    <property type="entry name" value="DUF2771"/>
</dbReference>
<name>A0A7X5UMF5_9PSEU</name>
<evidence type="ECO:0008006" key="4">
    <source>
        <dbReference type="Google" id="ProtNLM"/>
    </source>
</evidence>
<dbReference type="EMBL" id="JAAOYM010000001">
    <property type="protein sequence ID" value="NIJ10318.1"/>
    <property type="molecule type" value="Genomic_DNA"/>
</dbReference>
<organism evidence="2 3">
    <name type="scientific">Saccharomonospora amisosensis</name>
    <dbReference type="NCBI Taxonomy" id="1128677"/>
    <lineage>
        <taxon>Bacteria</taxon>
        <taxon>Bacillati</taxon>
        <taxon>Actinomycetota</taxon>
        <taxon>Actinomycetes</taxon>
        <taxon>Pseudonocardiales</taxon>
        <taxon>Pseudonocardiaceae</taxon>
        <taxon>Saccharomonospora</taxon>
    </lineage>
</organism>
<evidence type="ECO:0000313" key="3">
    <source>
        <dbReference type="Proteomes" id="UP000545493"/>
    </source>
</evidence>
<dbReference type="PROSITE" id="PS51257">
    <property type="entry name" value="PROKAR_LIPOPROTEIN"/>
    <property type="match status" value="1"/>
</dbReference>
<accession>A0A7X5UMF5</accession>
<comment type="caution">
    <text evidence="2">The sequence shown here is derived from an EMBL/GenBank/DDBJ whole genome shotgun (WGS) entry which is preliminary data.</text>
</comment>
<protein>
    <recommendedName>
        <fullName evidence="4">DUF2771 family protein</fullName>
    </recommendedName>
</protein>
<evidence type="ECO:0000256" key="1">
    <source>
        <dbReference type="SAM" id="SignalP"/>
    </source>
</evidence>
<proteinExistence type="predicted"/>